<sequence length="237" mass="28196">MRFTAYKYKILGSRLSVTNQLFWSGFLIFGFVFILIILNKELPLFENIQDLLWPFFLVALILLISSILYQFYDFERIESKKDGHIEFNDDGVIIDYSKNFNYSELIEIQFGIDAYYGERINLTYRHPIERKSLGIKNYILLVTNSDTYKFNFKLENELHTKELENTIFKLVKSEKLINIDPKKLIKLVPYRFKKTNEYKSFVLKQIVEKRINCTEGLLLHGYSTDKEAAELRKKYCV</sequence>
<feature type="transmembrane region" description="Helical" evidence="1">
    <location>
        <begin position="21"/>
        <end position="39"/>
    </location>
</feature>
<keyword evidence="1" id="KW-0472">Membrane</keyword>
<organism evidence="2 3">
    <name type="scientific">Arenibacter palladensis</name>
    <dbReference type="NCBI Taxonomy" id="237373"/>
    <lineage>
        <taxon>Bacteria</taxon>
        <taxon>Pseudomonadati</taxon>
        <taxon>Bacteroidota</taxon>
        <taxon>Flavobacteriia</taxon>
        <taxon>Flavobacteriales</taxon>
        <taxon>Flavobacteriaceae</taxon>
        <taxon>Arenibacter</taxon>
    </lineage>
</organism>
<proteinExistence type="predicted"/>
<dbReference type="AlphaFoldDB" id="A0A1M4XBS2"/>
<feature type="transmembrane region" description="Helical" evidence="1">
    <location>
        <begin position="51"/>
        <end position="72"/>
    </location>
</feature>
<keyword evidence="1" id="KW-1133">Transmembrane helix</keyword>
<reference evidence="3" key="1">
    <citation type="submission" date="2016-11" db="EMBL/GenBank/DDBJ databases">
        <authorList>
            <person name="Varghese N."/>
            <person name="Submissions S."/>
        </authorList>
    </citation>
    <scope>NUCLEOTIDE SEQUENCE [LARGE SCALE GENOMIC DNA]</scope>
    <source>
        <strain evidence="3">DSM 17539</strain>
    </source>
</reference>
<protein>
    <submittedName>
        <fullName evidence="2">Uncharacterized protein</fullName>
    </submittedName>
</protein>
<evidence type="ECO:0000313" key="2">
    <source>
        <dbReference type="EMBL" id="SHE90891.1"/>
    </source>
</evidence>
<keyword evidence="3" id="KW-1185">Reference proteome</keyword>
<dbReference type="EMBL" id="FQUX01000002">
    <property type="protein sequence ID" value="SHE90891.1"/>
    <property type="molecule type" value="Genomic_DNA"/>
</dbReference>
<keyword evidence="1" id="KW-0812">Transmembrane</keyword>
<evidence type="ECO:0000313" key="3">
    <source>
        <dbReference type="Proteomes" id="UP000184406"/>
    </source>
</evidence>
<name>A0A1M4XBS2_9FLAO</name>
<evidence type="ECO:0000256" key="1">
    <source>
        <dbReference type="SAM" id="Phobius"/>
    </source>
</evidence>
<dbReference type="Proteomes" id="UP000184406">
    <property type="component" value="Unassembled WGS sequence"/>
</dbReference>
<accession>A0A1M4XBS2</accession>
<gene>
    <name evidence="2" type="ORF">SAMN03080594_10217</name>
</gene>